<keyword evidence="3" id="KW-0813">Transport</keyword>
<dbReference type="SUPFAM" id="SSF46626">
    <property type="entry name" value="Cytochrome c"/>
    <property type="match status" value="1"/>
</dbReference>
<comment type="catalytic activity">
    <reaction evidence="10">
        <text>4 Fe(II)-[cytochrome c] + O2 + 8 H(+)(in) = 4 Fe(III)-[cytochrome c] + 2 H2O + 4 H(+)(out)</text>
        <dbReference type="Rhea" id="RHEA:11436"/>
        <dbReference type="Rhea" id="RHEA-COMP:10350"/>
        <dbReference type="Rhea" id="RHEA-COMP:14399"/>
        <dbReference type="ChEBI" id="CHEBI:15377"/>
        <dbReference type="ChEBI" id="CHEBI:15378"/>
        <dbReference type="ChEBI" id="CHEBI:15379"/>
        <dbReference type="ChEBI" id="CHEBI:29033"/>
        <dbReference type="ChEBI" id="CHEBI:29034"/>
        <dbReference type="EC" id="7.1.1.9"/>
    </reaction>
</comment>
<evidence type="ECO:0000313" key="15">
    <source>
        <dbReference type="EMBL" id="OWU67014.1"/>
    </source>
</evidence>
<feature type="domain" description="Cytochrome oxidase subunit II copper A binding" evidence="13">
    <location>
        <begin position="108"/>
        <end position="224"/>
    </location>
</feature>
<keyword evidence="6" id="KW-0249">Electron transport</keyword>
<keyword evidence="5 11" id="KW-0479">Metal-binding</keyword>
<dbReference type="PROSITE" id="PS00078">
    <property type="entry name" value="COX2"/>
    <property type="match status" value="1"/>
</dbReference>
<keyword evidence="12" id="KW-1133">Transmembrane helix</keyword>
<keyword evidence="16" id="KW-1185">Reference proteome</keyword>
<dbReference type="Gene3D" id="2.60.40.420">
    <property type="entry name" value="Cupredoxins - blue copper proteins"/>
    <property type="match status" value="1"/>
</dbReference>
<dbReference type="Pfam" id="PF00116">
    <property type="entry name" value="COX2"/>
    <property type="match status" value="1"/>
</dbReference>
<dbReference type="GO" id="GO:0005507">
    <property type="term" value="F:copper ion binding"/>
    <property type="evidence" value="ECO:0007669"/>
    <property type="project" value="InterPro"/>
</dbReference>
<dbReference type="GO" id="GO:0016020">
    <property type="term" value="C:membrane"/>
    <property type="evidence" value="ECO:0007669"/>
    <property type="project" value="UniProtKB-SubCell"/>
</dbReference>
<comment type="caution">
    <text evidence="15">The sequence shown here is derived from an EMBL/GenBank/DDBJ whole genome shotgun (WGS) entry which is preliminary data.</text>
</comment>
<sequence>MSRAAAIGRVVPLLGLAACGGEQSALNLAGRDAASIGQLFWVMLAGAVLLWLALNGAFYILSHIASDRFDERYIRPLLIGGGIVLPAVVLSALLVWGLSLLPDPRRPGDGLVVRVTGEQWWWRVEYWPEGADAPIVSANEIRLPVGQRTEFRLTSDRVIHSFWIPALGGKMDMFPGRETMISLHPDTPGRFRGQCAEFCGASHAWMAFAAITMEPDAFDAWLAAEAADAAPPTGAAAMRGQTVFFDQGCGACHTIRGTPAVGQVGPDLTHVGGRATLGAGRSPLDLDAIADWIAHTGDLKPGVRMPAYDLPERDLVDLAHYLEGLK</sequence>
<feature type="domain" description="Cytochrome c" evidence="14">
    <location>
        <begin position="235"/>
        <end position="326"/>
    </location>
</feature>
<evidence type="ECO:0000256" key="5">
    <source>
        <dbReference type="ARBA" id="ARBA00022723"/>
    </source>
</evidence>
<dbReference type="InterPro" id="IPR036909">
    <property type="entry name" value="Cyt_c-like_dom_sf"/>
</dbReference>
<dbReference type="EMBL" id="AQQR01000033">
    <property type="protein sequence ID" value="OWU67014.1"/>
    <property type="molecule type" value="Genomic_DNA"/>
</dbReference>
<keyword evidence="8" id="KW-0186">Copper</keyword>
<evidence type="ECO:0000259" key="14">
    <source>
        <dbReference type="PROSITE" id="PS51007"/>
    </source>
</evidence>
<evidence type="ECO:0000256" key="4">
    <source>
        <dbReference type="ARBA" id="ARBA00022617"/>
    </source>
</evidence>
<dbReference type="GO" id="GO:0042773">
    <property type="term" value="P:ATP synthesis coupled electron transport"/>
    <property type="evidence" value="ECO:0007669"/>
    <property type="project" value="TreeGrafter"/>
</dbReference>
<dbReference type="InterPro" id="IPR034236">
    <property type="entry name" value="CuRO_CcO_Caa3_II"/>
</dbReference>
<keyword evidence="12" id="KW-0812">Transmembrane</keyword>
<evidence type="ECO:0000256" key="7">
    <source>
        <dbReference type="ARBA" id="ARBA00023004"/>
    </source>
</evidence>
<dbReference type="InterPro" id="IPR045187">
    <property type="entry name" value="CcO_II"/>
</dbReference>
<dbReference type="GO" id="GO:0020037">
    <property type="term" value="F:heme binding"/>
    <property type="evidence" value="ECO:0007669"/>
    <property type="project" value="InterPro"/>
</dbReference>
<feature type="transmembrane region" description="Helical" evidence="12">
    <location>
        <begin position="39"/>
        <end position="61"/>
    </location>
</feature>
<dbReference type="InterPro" id="IPR001505">
    <property type="entry name" value="Copper_CuA"/>
</dbReference>
<gene>
    <name evidence="15" type="ORF">ATO3_27000</name>
</gene>
<evidence type="ECO:0000313" key="16">
    <source>
        <dbReference type="Proteomes" id="UP000215377"/>
    </source>
</evidence>
<dbReference type="InterPro" id="IPR009056">
    <property type="entry name" value="Cyt_c-like_dom"/>
</dbReference>
<organism evidence="15 16">
    <name type="scientific">Marinibacterium profundimaris</name>
    <dbReference type="NCBI Taxonomy" id="1679460"/>
    <lineage>
        <taxon>Bacteria</taxon>
        <taxon>Pseudomonadati</taxon>
        <taxon>Pseudomonadota</taxon>
        <taxon>Alphaproteobacteria</taxon>
        <taxon>Rhodobacterales</taxon>
        <taxon>Paracoccaceae</taxon>
        <taxon>Marinibacterium</taxon>
    </lineage>
</organism>
<dbReference type="InterPro" id="IPR002429">
    <property type="entry name" value="CcO_II-like_C"/>
</dbReference>
<keyword evidence="4 11" id="KW-0349">Heme</keyword>
<dbReference type="CDD" id="cd04213">
    <property type="entry name" value="CuRO_CcO_Caa3_II"/>
    <property type="match status" value="1"/>
</dbReference>
<reference evidence="15 16" key="1">
    <citation type="submission" date="2013-04" db="EMBL/GenBank/DDBJ databases">
        <title>Oceanicola sp. 22II1-22F33 Genome Sequencing.</title>
        <authorList>
            <person name="Lai Q."/>
            <person name="Li G."/>
            <person name="Shao Z."/>
        </authorList>
    </citation>
    <scope>NUCLEOTIDE SEQUENCE [LARGE SCALE GENOMIC DNA]</scope>
    <source>
        <strain evidence="15 16">22II1-22F33</strain>
    </source>
</reference>
<comment type="subcellular location">
    <subcellularLocation>
        <location evidence="1">Membrane</location>
    </subcellularLocation>
</comment>
<evidence type="ECO:0000256" key="2">
    <source>
        <dbReference type="ARBA" id="ARBA00007866"/>
    </source>
</evidence>
<comment type="similarity">
    <text evidence="2">Belongs to the cytochrome c oxidase subunit 2 family.</text>
</comment>
<dbReference type="PROSITE" id="PS50857">
    <property type="entry name" value="COX2_CUA"/>
    <property type="match status" value="1"/>
</dbReference>
<dbReference type="Proteomes" id="UP000215377">
    <property type="component" value="Unassembled WGS sequence"/>
</dbReference>
<evidence type="ECO:0000256" key="1">
    <source>
        <dbReference type="ARBA" id="ARBA00004370"/>
    </source>
</evidence>
<accession>A0A225NF19</accession>
<dbReference type="InterPro" id="IPR008972">
    <property type="entry name" value="Cupredoxin"/>
</dbReference>
<dbReference type="PANTHER" id="PTHR22888:SF9">
    <property type="entry name" value="CYTOCHROME C OXIDASE SUBUNIT 2"/>
    <property type="match status" value="1"/>
</dbReference>
<protein>
    <submittedName>
        <fullName evidence="15">Cytochrome B561</fullName>
    </submittedName>
</protein>
<keyword evidence="7 11" id="KW-0408">Iron</keyword>
<evidence type="ECO:0000256" key="11">
    <source>
        <dbReference type="PROSITE-ProRule" id="PRU00433"/>
    </source>
</evidence>
<evidence type="ECO:0000256" key="12">
    <source>
        <dbReference type="SAM" id="Phobius"/>
    </source>
</evidence>
<dbReference type="GO" id="GO:0004129">
    <property type="term" value="F:cytochrome-c oxidase activity"/>
    <property type="evidence" value="ECO:0007669"/>
    <property type="project" value="UniProtKB-EC"/>
</dbReference>
<evidence type="ECO:0000256" key="3">
    <source>
        <dbReference type="ARBA" id="ARBA00022448"/>
    </source>
</evidence>
<feature type="transmembrane region" description="Helical" evidence="12">
    <location>
        <begin position="73"/>
        <end position="98"/>
    </location>
</feature>
<name>A0A225NF19_9RHOB</name>
<evidence type="ECO:0000256" key="9">
    <source>
        <dbReference type="ARBA" id="ARBA00023136"/>
    </source>
</evidence>
<dbReference type="SUPFAM" id="SSF49503">
    <property type="entry name" value="Cupredoxins"/>
    <property type="match status" value="1"/>
</dbReference>
<evidence type="ECO:0000259" key="13">
    <source>
        <dbReference type="PROSITE" id="PS50857"/>
    </source>
</evidence>
<dbReference type="PANTHER" id="PTHR22888">
    <property type="entry name" value="CYTOCHROME C OXIDASE, SUBUNIT II"/>
    <property type="match status" value="1"/>
</dbReference>
<evidence type="ECO:0000256" key="10">
    <source>
        <dbReference type="ARBA" id="ARBA00047816"/>
    </source>
</evidence>
<evidence type="ECO:0000256" key="8">
    <source>
        <dbReference type="ARBA" id="ARBA00023008"/>
    </source>
</evidence>
<dbReference type="Pfam" id="PF00034">
    <property type="entry name" value="Cytochrom_C"/>
    <property type="match status" value="1"/>
</dbReference>
<dbReference type="PROSITE" id="PS51007">
    <property type="entry name" value="CYTC"/>
    <property type="match status" value="1"/>
</dbReference>
<proteinExistence type="inferred from homology"/>
<evidence type="ECO:0000256" key="6">
    <source>
        <dbReference type="ARBA" id="ARBA00022982"/>
    </source>
</evidence>
<dbReference type="AlphaFoldDB" id="A0A225NF19"/>
<keyword evidence="9 12" id="KW-0472">Membrane</keyword>